<dbReference type="EMBL" id="BPLR01003624">
    <property type="protein sequence ID" value="GIX86872.1"/>
    <property type="molecule type" value="Genomic_DNA"/>
</dbReference>
<gene>
    <name evidence="1" type="ORF">CEXT_10941</name>
</gene>
<evidence type="ECO:0000313" key="1">
    <source>
        <dbReference type="EMBL" id="GIX86872.1"/>
    </source>
</evidence>
<evidence type="ECO:0000313" key="2">
    <source>
        <dbReference type="Proteomes" id="UP001054945"/>
    </source>
</evidence>
<accession>A0AAV4NPY9</accession>
<comment type="caution">
    <text evidence="1">The sequence shown here is derived from an EMBL/GenBank/DDBJ whole genome shotgun (WGS) entry which is preliminary data.</text>
</comment>
<proteinExistence type="predicted"/>
<sequence length="130" mass="15048">MREGAVAHSQAASDLRQVPFSWIDCVLFLLSASDARRRTDGRPQRGSNKRNQTANIKKCSLVLRRLEETSWQHDNQNREGNFHVLYALSGHGKSVSRDVLILDLSRMIGAYTWKFLFHYHSDFELTLMRN</sequence>
<protein>
    <submittedName>
        <fullName evidence="1">Uncharacterized protein</fullName>
    </submittedName>
</protein>
<reference evidence="1 2" key="1">
    <citation type="submission" date="2021-06" db="EMBL/GenBank/DDBJ databases">
        <title>Caerostris extrusa draft genome.</title>
        <authorList>
            <person name="Kono N."/>
            <person name="Arakawa K."/>
        </authorList>
    </citation>
    <scope>NUCLEOTIDE SEQUENCE [LARGE SCALE GENOMIC DNA]</scope>
</reference>
<dbReference type="AlphaFoldDB" id="A0AAV4NPY9"/>
<name>A0AAV4NPY9_CAEEX</name>
<organism evidence="1 2">
    <name type="scientific">Caerostris extrusa</name>
    <name type="common">Bark spider</name>
    <name type="synonym">Caerostris bankana</name>
    <dbReference type="NCBI Taxonomy" id="172846"/>
    <lineage>
        <taxon>Eukaryota</taxon>
        <taxon>Metazoa</taxon>
        <taxon>Ecdysozoa</taxon>
        <taxon>Arthropoda</taxon>
        <taxon>Chelicerata</taxon>
        <taxon>Arachnida</taxon>
        <taxon>Araneae</taxon>
        <taxon>Araneomorphae</taxon>
        <taxon>Entelegynae</taxon>
        <taxon>Araneoidea</taxon>
        <taxon>Araneidae</taxon>
        <taxon>Caerostris</taxon>
    </lineage>
</organism>
<dbReference type="Proteomes" id="UP001054945">
    <property type="component" value="Unassembled WGS sequence"/>
</dbReference>
<keyword evidence="2" id="KW-1185">Reference proteome</keyword>